<dbReference type="GO" id="GO:0016740">
    <property type="term" value="F:transferase activity"/>
    <property type="evidence" value="ECO:0007669"/>
    <property type="project" value="UniProtKB-KW"/>
</dbReference>
<proteinExistence type="inferred from homology"/>
<keyword evidence="4" id="KW-0809">Transit peptide</keyword>
<organism evidence="7 8">
    <name type="scientific">Penicillium expansum</name>
    <name type="common">Blue mold rot fungus</name>
    <dbReference type="NCBI Taxonomy" id="27334"/>
    <lineage>
        <taxon>Eukaryota</taxon>
        <taxon>Fungi</taxon>
        <taxon>Dikarya</taxon>
        <taxon>Ascomycota</taxon>
        <taxon>Pezizomycotina</taxon>
        <taxon>Eurotiomycetes</taxon>
        <taxon>Eurotiomycetidae</taxon>
        <taxon>Eurotiales</taxon>
        <taxon>Aspergillaceae</taxon>
        <taxon>Penicillium</taxon>
    </lineage>
</organism>
<name>A0A0A2JWH1_PENEN</name>
<evidence type="ECO:0000256" key="4">
    <source>
        <dbReference type="ARBA" id="ARBA00022946"/>
    </source>
</evidence>
<dbReference type="STRING" id="27334.A0A0A2JWH1"/>
<dbReference type="HOGENOM" id="CLU_869061_0_0_1"/>
<evidence type="ECO:0000256" key="5">
    <source>
        <dbReference type="ARBA" id="ARBA00023128"/>
    </source>
</evidence>
<dbReference type="VEuPathDB" id="FungiDB:PEXP_039240"/>
<evidence type="ECO:0000256" key="1">
    <source>
        <dbReference type="ARBA" id="ARBA00004173"/>
    </source>
</evidence>
<dbReference type="GO" id="GO:0005739">
    <property type="term" value="C:mitochondrion"/>
    <property type="evidence" value="ECO:0007669"/>
    <property type="project" value="UniProtKB-SubCell"/>
</dbReference>
<dbReference type="GeneID" id="27678083"/>
<comment type="caution">
    <text evidence="7">The sequence shown here is derived from an EMBL/GenBank/DDBJ whole genome shotgun (WGS) entry which is preliminary data.</text>
</comment>
<dbReference type="PANTHER" id="PTHR36091:SF1">
    <property type="entry name" value="ALTERED INHERITANCE OF MITOCHONDRIA PROTEIN 9, MITOCHONDRIAL"/>
    <property type="match status" value="1"/>
</dbReference>
<keyword evidence="8" id="KW-1185">Reference proteome</keyword>
<evidence type="ECO:0000256" key="3">
    <source>
        <dbReference type="ARBA" id="ARBA00016197"/>
    </source>
</evidence>
<accession>A0A0A2JWH1</accession>
<dbReference type="SUPFAM" id="SSF56112">
    <property type="entry name" value="Protein kinase-like (PK-like)"/>
    <property type="match status" value="1"/>
</dbReference>
<evidence type="ECO:0000313" key="7">
    <source>
        <dbReference type="EMBL" id="KGO59812.1"/>
    </source>
</evidence>
<reference evidence="7 8" key="1">
    <citation type="journal article" date="2015" name="Mol. Plant Microbe Interact.">
        <title>Genome, transcriptome, and functional analyses of Penicillium expansum provide new insights into secondary metabolism and pathogenicity.</title>
        <authorList>
            <person name="Ballester A.R."/>
            <person name="Marcet-Houben M."/>
            <person name="Levin E."/>
            <person name="Sela N."/>
            <person name="Selma-Lazaro C."/>
            <person name="Carmona L."/>
            <person name="Wisniewski M."/>
            <person name="Droby S."/>
            <person name="Gonzalez-Candelas L."/>
            <person name="Gabaldon T."/>
        </authorList>
    </citation>
    <scope>NUCLEOTIDE SEQUENCE [LARGE SCALE GENOMIC DNA]</scope>
    <source>
        <strain evidence="7 8">MD-8</strain>
    </source>
</reference>
<dbReference type="PANTHER" id="PTHR36091">
    <property type="entry name" value="ALTERED INHERITANCE OF MITOCHONDRIA PROTEIN 9, MITOCHONDRIAL"/>
    <property type="match status" value="1"/>
</dbReference>
<sequence>MRSSKLDWNFSDEFFKFTRGRLAKVAADSIGAAQCISIRKYPDGMFNKTFIMTMEDDQEVVAKVPNPNAGVPHFTTAISTPDLANATGRQKVRSLLLARSLVETGLMPAEQIWILTGAHKLIALSSYQKTGNFLAPKDTLVTNQYPCLWHNNLHDDNIFTDLYNPERITGIIDRQSCHISPLFNHNPDPAFLGLDSLDPETLDLTPRLILAGLSPEEQSDAMREYSIRNVFIERRKLMQAKSPDLYGAVEVRKTAAYGLIFLSHSMFKYGEAHFLSLLVDLEDTWADLPGVTGEIPDPFDFAETDLERIKARYRLHGSRN</sequence>
<evidence type="ECO:0000313" key="8">
    <source>
        <dbReference type="Proteomes" id="UP000030143"/>
    </source>
</evidence>
<evidence type="ECO:0000256" key="2">
    <source>
        <dbReference type="ARBA" id="ARBA00005543"/>
    </source>
</evidence>
<dbReference type="InterPro" id="IPR051035">
    <property type="entry name" value="Mito_inheritance_9"/>
</dbReference>
<dbReference type="Proteomes" id="UP000030143">
    <property type="component" value="Unassembled WGS sequence"/>
</dbReference>
<comment type="subcellular location">
    <subcellularLocation>
        <location evidence="1">Mitochondrion</location>
    </subcellularLocation>
</comment>
<gene>
    <name evidence="7" type="ORF">PEX2_053900</name>
</gene>
<keyword evidence="5" id="KW-0496">Mitochondrion</keyword>
<keyword evidence="7" id="KW-0808">Transferase</keyword>
<comment type="similarity">
    <text evidence="2">Belongs to the AIM9 family.</text>
</comment>
<evidence type="ECO:0000256" key="6">
    <source>
        <dbReference type="ARBA" id="ARBA00031849"/>
    </source>
</evidence>
<dbReference type="EMBL" id="JQFZ01000089">
    <property type="protein sequence ID" value="KGO59812.1"/>
    <property type="molecule type" value="Genomic_DNA"/>
</dbReference>
<dbReference type="AlphaFoldDB" id="A0A0A2JWH1"/>
<dbReference type="InterPro" id="IPR011009">
    <property type="entry name" value="Kinase-like_dom_sf"/>
</dbReference>
<protein>
    <recommendedName>
        <fullName evidence="3">Altered inheritance of mitochondria protein 9, mitochondrial</fullName>
    </recommendedName>
    <alternativeName>
        <fullName evidence="6">Found in mitochondrial proteome protein 29</fullName>
    </alternativeName>
</protein>
<dbReference type="RefSeq" id="XP_016600915.1">
    <property type="nucleotide sequence ID" value="XM_016742664.1"/>
</dbReference>